<accession>A0A5A9XJX1</accession>
<keyword evidence="13" id="KW-1185">Reference proteome</keyword>
<evidence type="ECO:0000256" key="6">
    <source>
        <dbReference type="ARBA" id="ARBA00022982"/>
    </source>
</evidence>
<evidence type="ECO:0000256" key="10">
    <source>
        <dbReference type="SAM" id="MobiDB-lite"/>
    </source>
</evidence>
<evidence type="ECO:0000256" key="9">
    <source>
        <dbReference type="PROSITE-ProRule" id="PRU00433"/>
    </source>
</evidence>
<dbReference type="AlphaFoldDB" id="A0A5A9XJX1"/>
<evidence type="ECO:0000256" key="8">
    <source>
        <dbReference type="ARBA" id="ARBA00023078"/>
    </source>
</evidence>
<dbReference type="EMBL" id="SRSD01000003">
    <property type="protein sequence ID" value="KAA0893477.1"/>
    <property type="molecule type" value="Genomic_DNA"/>
</dbReference>
<feature type="compositionally biased region" description="Low complexity" evidence="10">
    <location>
        <begin position="26"/>
        <end position="42"/>
    </location>
</feature>
<comment type="similarity">
    <text evidence="2">Belongs to the cytochrome c family. PetJ subfamily.</text>
</comment>
<dbReference type="InterPro" id="IPR009056">
    <property type="entry name" value="Cyt_c-like_dom"/>
</dbReference>
<gene>
    <name evidence="12" type="ORF">ET418_06630</name>
</gene>
<dbReference type="SUPFAM" id="SSF46626">
    <property type="entry name" value="Cytochrome c"/>
    <property type="match status" value="1"/>
</dbReference>
<feature type="domain" description="Cytochrome c" evidence="11">
    <location>
        <begin position="41"/>
        <end position="122"/>
    </location>
</feature>
<dbReference type="PROSITE" id="PS51257">
    <property type="entry name" value="PROKAR_LIPOPROTEIN"/>
    <property type="match status" value="1"/>
</dbReference>
<dbReference type="GO" id="GO:0020037">
    <property type="term" value="F:heme binding"/>
    <property type="evidence" value="ECO:0007669"/>
    <property type="project" value="InterPro"/>
</dbReference>
<evidence type="ECO:0000256" key="7">
    <source>
        <dbReference type="ARBA" id="ARBA00023004"/>
    </source>
</evidence>
<evidence type="ECO:0000256" key="5">
    <source>
        <dbReference type="ARBA" id="ARBA00022723"/>
    </source>
</evidence>
<dbReference type="PANTHER" id="PTHR34688:SF2">
    <property type="entry name" value="CYTOCHROME C6, CHLOROPLASTIC"/>
    <property type="match status" value="1"/>
</dbReference>
<dbReference type="GO" id="GO:0009055">
    <property type="term" value="F:electron transfer activity"/>
    <property type="evidence" value="ECO:0007669"/>
    <property type="project" value="InterPro"/>
</dbReference>
<dbReference type="PROSITE" id="PS51007">
    <property type="entry name" value="CYTC"/>
    <property type="match status" value="1"/>
</dbReference>
<dbReference type="OrthoDB" id="5397812at2"/>
<evidence type="ECO:0000256" key="1">
    <source>
        <dbReference type="ARBA" id="ARBA00004518"/>
    </source>
</evidence>
<keyword evidence="8" id="KW-0793">Thylakoid</keyword>
<dbReference type="GO" id="GO:0005506">
    <property type="term" value="F:iron ion binding"/>
    <property type="evidence" value="ECO:0007669"/>
    <property type="project" value="InterPro"/>
</dbReference>
<evidence type="ECO:0000256" key="4">
    <source>
        <dbReference type="ARBA" id="ARBA00022617"/>
    </source>
</evidence>
<keyword evidence="7 9" id="KW-0408">Iron</keyword>
<evidence type="ECO:0000313" key="13">
    <source>
        <dbReference type="Proteomes" id="UP000324298"/>
    </source>
</evidence>
<keyword evidence="3" id="KW-0813">Transport</keyword>
<dbReference type="Pfam" id="PF13442">
    <property type="entry name" value="Cytochrome_CBB3"/>
    <property type="match status" value="1"/>
</dbReference>
<reference evidence="12 13" key="1">
    <citation type="submission" date="2019-04" db="EMBL/GenBank/DDBJ databases">
        <title>Geobacter ruber sp. nov., ferric-reducing bacteria isolated from paddy soil.</title>
        <authorList>
            <person name="Xu Z."/>
            <person name="Masuda Y."/>
            <person name="Itoh H."/>
            <person name="Senoo K."/>
        </authorList>
    </citation>
    <scope>NUCLEOTIDE SEQUENCE [LARGE SCALE GENOMIC DNA]</scope>
    <source>
        <strain evidence="12 13">Red88</strain>
    </source>
</reference>
<keyword evidence="6" id="KW-0249">Electron transport</keyword>
<protein>
    <submittedName>
        <fullName evidence="12">C-type cytochrome</fullName>
    </submittedName>
</protein>
<dbReference type="GO" id="GO:0031979">
    <property type="term" value="C:plasma membrane-derived thylakoid lumen"/>
    <property type="evidence" value="ECO:0007669"/>
    <property type="project" value="UniProtKB-SubCell"/>
</dbReference>
<proteinExistence type="inferred from homology"/>
<evidence type="ECO:0000256" key="3">
    <source>
        <dbReference type="ARBA" id="ARBA00022448"/>
    </source>
</evidence>
<evidence type="ECO:0000259" key="11">
    <source>
        <dbReference type="PROSITE" id="PS51007"/>
    </source>
</evidence>
<keyword evidence="4 9" id="KW-0349">Heme</keyword>
<dbReference type="Gene3D" id="1.10.760.10">
    <property type="entry name" value="Cytochrome c-like domain"/>
    <property type="match status" value="1"/>
</dbReference>
<dbReference type="InterPro" id="IPR023655">
    <property type="entry name" value="Cyt_C6"/>
</dbReference>
<dbReference type="RefSeq" id="WP_149306792.1">
    <property type="nucleotide sequence ID" value="NZ_SRSD01000003.1"/>
</dbReference>
<feature type="region of interest" description="Disordered" evidence="10">
    <location>
        <begin position="23"/>
        <end position="42"/>
    </location>
</feature>
<dbReference type="InterPro" id="IPR036909">
    <property type="entry name" value="Cyt_c-like_dom_sf"/>
</dbReference>
<keyword evidence="5 9" id="KW-0479">Metal-binding</keyword>
<dbReference type="PANTHER" id="PTHR34688">
    <property type="entry name" value="CYTOCHROME C6, CHLOROPLASTIC"/>
    <property type="match status" value="1"/>
</dbReference>
<dbReference type="Proteomes" id="UP000324298">
    <property type="component" value="Unassembled WGS sequence"/>
</dbReference>
<evidence type="ECO:0000256" key="2">
    <source>
        <dbReference type="ARBA" id="ARBA00009650"/>
    </source>
</evidence>
<organism evidence="12 13">
    <name type="scientific">Oryzomonas rubra</name>
    <dbReference type="NCBI Taxonomy" id="2509454"/>
    <lineage>
        <taxon>Bacteria</taxon>
        <taxon>Pseudomonadati</taxon>
        <taxon>Thermodesulfobacteriota</taxon>
        <taxon>Desulfuromonadia</taxon>
        <taxon>Geobacterales</taxon>
        <taxon>Geobacteraceae</taxon>
        <taxon>Oryzomonas</taxon>
    </lineage>
</organism>
<comment type="caution">
    <text evidence="12">The sequence shown here is derived from an EMBL/GenBank/DDBJ whole genome shotgun (WGS) entry which is preliminary data.</text>
</comment>
<sequence>MFRITMQACAVVLVTASLLGGCSNEPPQGGERPPAAAPRQQQVQRGEELFRQYCAACHPDGGNVSDPERTLRGRALRSHHITKPQDIVRIMRTPISRMIRFDAATLSDEDAGAIAEYVLYAFR</sequence>
<comment type="subcellular location">
    <subcellularLocation>
        <location evidence="1">Cellular thylakoid lumen</location>
    </subcellularLocation>
</comment>
<name>A0A5A9XJX1_9BACT</name>
<evidence type="ECO:0000313" key="12">
    <source>
        <dbReference type="EMBL" id="KAA0893477.1"/>
    </source>
</evidence>